<feature type="chain" id="PRO_5040364686" description="Secreted protein" evidence="1">
    <location>
        <begin position="28"/>
        <end position="100"/>
    </location>
</feature>
<feature type="signal peptide" evidence="1">
    <location>
        <begin position="1"/>
        <end position="27"/>
    </location>
</feature>
<comment type="caution">
    <text evidence="2">The sequence shown here is derived from an EMBL/GenBank/DDBJ whole genome shotgun (WGS) entry which is preliminary data.</text>
</comment>
<dbReference type="AlphaFoldDB" id="A0A9P7AM26"/>
<reference evidence="2" key="1">
    <citation type="journal article" date="2020" name="New Phytol.">
        <title>Comparative genomics reveals dynamic genome evolution in host specialist ectomycorrhizal fungi.</title>
        <authorList>
            <person name="Lofgren L.A."/>
            <person name="Nguyen N.H."/>
            <person name="Vilgalys R."/>
            <person name="Ruytinx J."/>
            <person name="Liao H.L."/>
            <person name="Branco S."/>
            <person name="Kuo A."/>
            <person name="LaButti K."/>
            <person name="Lipzen A."/>
            <person name="Andreopoulos W."/>
            <person name="Pangilinan J."/>
            <person name="Riley R."/>
            <person name="Hundley H."/>
            <person name="Na H."/>
            <person name="Barry K."/>
            <person name="Grigoriev I.V."/>
            <person name="Stajich J.E."/>
            <person name="Kennedy P.G."/>
        </authorList>
    </citation>
    <scope>NUCLEOTIDE SEQUENCE</scope>
    <source>
        <strain evidence="2">S12</strain>
    </source>
</reference>
<sequence>MFARVCMYCYCLLVWLLLPLRIRVQLSSVEIFIRYDVRVLARKSFIFLVHSTGHIPFLTGINNQAFKTHHRHADTLHYSTASRKVSGHETQDLSLKVGQV</sequence>
<protein>
    <recommendedName>
        <fullName evidence="4">Secreted protein</fullName>
    </recommendedName>
</protein>
<evidence type="ECO:0000313" key="2">
    <source>
        <dbReference type="EMBL" id="KAG1792161.1"/>
    </source>
</evidence>
<keyword evidence="1" id="KW-0732">Signal</keyword>
<dbReference type="RefSeq" id="XP_041158829.1">
    <property type="nucleotide sequence ID" value="XM_041303245.1"/>
</dbReference>
<gene>
    <name evidence="2" type="ORF">HD556DRAFT_1381203</name>
</gene>
<evidence type="ECO:0000256" key="1">
    <source>
        <dbReference type="SAM" id="SignalP"/>
    </source>
</evidence>
<organism evidence="2 3">
    <name type="scientific">Suillus plorans</name>
    <dbReference type="NCBI Taxonomy" id="116603"/>
    <lineage>
        <taxon>Eukaryota</taxon>
        <taxon>Fungi</taxon>
        <taxon>Dikarya</taxon>
        <taxon>Basidiomycota</taxon>
        <taxon>Agaricomycotina</taxon>
        <taxon>Agaricomycetes</taxon>
        <taxon>Agaricomycetidae</taxon>
        <taxon>Boletales</taxon>
        <taxon>Suillineae</taxon>
        <taxon>Suillaceae</taxon>
        <taxon>Suillus</taxon>
    </lineage>
</organism>
<accession>A0A9P7AM26</accession>
<dbReference type="GeneID" id="64597009"/>
<keyword evidence="3" id="KW-1185">Reference proteome</keyword>
<name>A0A9P7AM26_9AGAM</name>
<evidence type="ECO:0008006" key="4">
    <source>
        <dbReference type="Google" id="ProtNLM"/>
    </source>
</evidence>
<dbReference type="Proteomes" id="UP000719766">
    <property type="component" value="Unassembled WGS sequence"/>
</dbReference>
<proteinExistence type="predicted"/>
<dbReference type="EMBL" id="JABBWE010000038">
    <property type="protein sequence ID" value="KAG1792161.1"/>
    <property type="molecule type" value="Genomic_DNA"/>
</dbReference>
<evidence type="ECO:0000313" key="3">
    <source>
        <dbReference type="Proteomes" id="UP000719766"/>
    </source>
</evidence>